<evidence type="ECO:0000256" key="3">
    <source>
        <dbReference type="ARBA" id="ARBA00022692"/>
    </source>
</evidence>
<reference evidence="12" key="1">
    <citation type="submission" date="2017-02" db="UniProtKB">
        <authorList>
            <consortium name="WormBaseParasite"/>
        </authorList>
    </citation>
    <scope>IDENTIFICATION</scope>
</reference>
<proteinExistence type="predicted"/>
<evidence type="ECO:0000313" key="11">
    <source>
        <dbReference type="Proteomes" id="UP000267029"/>
    </source>
</evidence>
<dbReference type="GO" id="GO:0000139">
    <property type="term" value="C:Golgi membrane"/>
    <property type="evidence" value="ECO:0007669"/>
    <property type="project" value="UniProtKB-SubCell"/>
</dbReference>
<dbReference type="WBParaSite" id="MCOS_0000455901-mRNA-1">
    <property type="protein sequence ID" value="MCOS_0000455901-mRNA-1"/>
    <property type="gene ID" value="MCOS_0000455901"/>
</dbReference>
<dbReference type="AlphaFoldDB" id="A0A0R3UCB1"/>
<keyword evidence="11" id="KW-1185">Reference proteome</keyword>
<evidence type="ECO:0000313" key="12">
    <source>
        <dbReference type="WBParaSite" id="MCOS_0000455901-mRNA-1"/>
    </source>
</evidence>
<accession>A0A0R3UCB1</accession>
<evidence type="ECO:0000256" key="6">
    <source>
        <dbReference type="ARBA" id="ARBA00023034"/>
    </source>
</evidence>
<dbReference type="InterPro" id="IPR039899">
    <property type="entry name" value="BET1_SNARE"/>
</dbReference>
<keyword evidence="5 9" id="KW-1133">Transmembrane helix</keyword>
<reference evidence="10 11" key="2">
    <citation type="submission" date="2018-10" db="EMBL/GenBank/DDBJ databases">
        <authorList>
            <consortium name="Pathogen Informatics"/>
        </authorList>
    </citation>
    <scope>NUCLEOTIDE SEQUENCE [LARGE SCALE GENOMIC DNA]</scope>
</reference>
<name>A0A0R3UCB1_MESCO</name>
<dbReference type="SUPFAM" id="SSF58038">
    <property type="entry name" value="SNARE fusion complex"/>
    <property type="match status" value="1"/>
</dbReference>
<protein>
    <submittedName>
        <fullName evidence="12">t-SNARE coiled-coil homology domain-containing protein</fullName>
    </submittedName>
</protein>
<evidence type="ECO:0000313" key="10">
    <source>
        <dbReference type="EMBL" id="VDD78557.1"/>
    </source>
</evidence>
<keyword evidence="6" id="KW-0333">Golgi apparatus</keyword>
<keyword evidence="4" id="KW-0653">Protein transport</keyword>
<sequence>MHPAYTTNRNWDHSVGAFAPSDKSHRRGILTEDNDALASELCIKVDMLRELSTNIGAEVRQQNAFLDGTLSDMFARSEGMLRSAMRKVGLIKRSEGFGACSLYCQLLLFAFLFFFLCWILLKFAG</sequence>
<evidence type="ECO:0000256" key="1">
    <source>
        <dbReference type="ARBA" id="ARBA00004394"/>
    </source>
</evidence>
<evidence type="ECO:0000256" key="8">
    <source>
        <dbReference type="ARBA" id="ARBA00046280"/>
    </source>
</evidence>
<feature type="transmembrane region" description="Helical" evidence="9">
    <location>
        <begin position="96"/>
        <end position="121"/>
    </location>
</feature>
<evidence type="ECO:0000256" key="7">
    <source>
        <dbReference type="ARBA" id="ARBA00023136"/>
    </source>
</evidence>
<gene>
    <name evidence="10" type="ORF">MCOS_LOCUS4560</name>
</gene>
<keyword evidence="7 9" id="KW-0472">Membrane</keyword>
<dbReference type="STRING" id="53468.A0A0R3UCB1"/>
<evidence type="ECO:0000256" key="2">
    <source>
        <dbReference type="ARBA" id="ARBA00022448"/>
    </source>
</evidence>
<keyword evidence="3 9" id="KW-0812">Transmembrane</keyword>
<dbReference type="EMBL" id="UXSR01001861">
    <property type="protein sequence ID" value="VDD78557.1"/>
    <property type="molecule type" value="Genomic_DNA"/>
</dbReference>
<dbReference type="OrthoDB" id="261831at2759"/>
<dbReference type="Proteomes" id="UP000267029">
    <property type="component" value="Unassembled WGS sequence"/>
</dbReference>
<evidence type="ECO:0000256" key="4">
    <source>
        <dbReference type="ARBA" id="ARBA00022927"/>
    </source>
</evidence>
<dbReference type="Gene3D" id="1.20.5.110">
    <property type="match status" value="1"/>
</dbReference>
<organism evidence="12">
    <name type="scientific">Mesocestoides corti</name>
    <name type="common">Flatworm</name>
    <dbReference type="NCBI Taxonomy" id="53468"/>
    <lineage>
        <taxon>Eukaryota</taxon>
        <taxon>Metazoa</taxon>
        <taxon>Spiralia</taxon>
        <taxon>Lophotrochozoa</taxon>
        <taxon>Platyhelminthes</taxon>
        <taxon>Cestoda</taxon>
        <taxon>Eucestoda</taxon>
        <taxon>Cyclophyllidea</taxon>
        <taxon>Mesocestoididae</taxon>
        <taxon>Mesocestoides</taxon>
    </lineage>
</organism>
<keyword evidence="2" id="KW-0813">Transport</keyword>
<evidence type="ECO:0000256" key="9">
    <source>
        <dbReference type="SAM" id="Phobius"/>
    </source>
</evidence>
<evidence type="ECO:0000256" key="5">
    <source>
        <dbReference type="ARBA" id="ARBA00022989"/>
    </source>
</evidence>
<dbReference type="PANTHER" id="PTHR12791">
    <property type="entry name" value="GOLGI SNARE BET1-RELATED"/>
    <property type="match status" value="1"/>
</dbReference>
<dbReference type="GO" id="GO:0015031">
    <property type="term" value="P:protein transport"/>
    <property type="evidence" value="ECO:0007669"/>
    <property type="project" value="UniProtKB-KW"/>
</dbReference>
<dbReference type="CDD" id="cd15853">
    <property type="entry name" value="SNARE_Bet1"/>
    <property type="match status" value="1"/>
</dbReference>
<comment type="subcellular location">
    <subcellularLocation>
        <location evidence="8">Endomembrane system</location>
        <topology evidence="8">Single-pass type IV membrane protein</topology>
    </subcellularLocation>
    <subcellularLocation>
        <location evidence="1">Golgi apparatus membrane</location>
    </subcellularLocation>
</comment>